<dbReference type="Gene3D" id="1.10.150.130">
    <property type="match status" value="1"/>
</dbReference>
<keyword evidence="3" id="KW-0233">DNA recombination</keyword>
<dbReference type="Proteomes" id="UP001065549">
    <property type="component" value="Unassembled WGS sequence"/>
</dbReference>
<dbReference type="Pfam" id="PF13102">
    <property type="entry name" value="Phage_int_SAM_5"/>
    <property type="match status" value="1"/>
</dbReference>
<sequence length="359" mass="41988">MRKSFTFEGRRYFIRAKDDTEFEVKKALKIKEIEDDIKIVRSNTTVNKWKETWVETYRSDVSDKWKKHIDTILNRFADQYGGYPLKQIKQKNIQLYINQLSGFSQVTINKNLQILKSFFETAMDNHILSENPVKNIKLPKASRAKTRRPITDYEQEIILKVAEYHPGGLYMKFMLYCGLRTMEVAALIGKDVDLKRKIITVNKNVKYDSTVGEPKSEHGYREVPIPDVFIDDLKKIDLHPFKPVVRTKTGKQYTPNTVERMWKSYKKCMNIEMGQKENDNFYTDWVAPDLVMYCLRHTYCTNLQKAGVRINIARVLMGHSSIEITARIYTHHTESSTESARNLINACHTRATPLETIEK</sequence>
<reference evidence="7" key="1">
    <citation type="submission" date="2022-09" db="EMBL/GenBank/DDBJ databases">
        <title>Culturomic study of gut microbiota in children with autism spectrum disorder.</title>
        <authorList>
            <person name="Efimov B.A."/>
            <person name="Chaplin A.V."/>
            <person name="Sokolova S.R."/>
            <person name="Pikina A.P."/>
            <person name="Korzhanova M."/>
            <person name="Belova V."/>
            <person name="Korostin D."/>
        </authorList>
    </citation>
    <scope>NUCLEOTIDE SEQUENCE</scope>
    <source>
        <strain evidence="7">ASD5510</strain>
    </source>
</reference>
<dbReference type="GO" id="GO:0003677">
    <property type="term" value="F:DNA binding"/>
    <property type="evidence" value="ECO:0007669"/>
    <property type="project" value="UniProtKB-UniRule"/>
</dbReference>
<proteinExistence type="inferred from homology"/>
<feature type="domain" description="Tyr recombinase" evidence="5">
    <location>
        <begin position="145"/>
        <end position="342"/>
    </location>
</feature>
<dbReference type="InterPro" id="IPR050090">
    <property type="entry name" value="Tyrosine_recombinase_XerCD"/>
</dbReference>
<dbReference type="InterPro" id="IPR011010">
    <property type="entry name" value="DNA_brk_join_enz"/>
</dbReference>
<dbReference type="InterPro" id="IPR010998">
    <property type="entry name" value="Integrase_recombinase_N"/>
</dbReference>
<evidence type="ECO:0000313" key="8">
    <source>
        <dbReference type="Proteomes" id="UP001065549"/>
    </source>
</evidence>
<dbReference type="InterPro" id="IPR013762">
    <property type="entry name" value="Integrase-like_cat_sf"/>
</dbReference>
<dbReference type="AlphaFoldDB" id="A0A9J6R000"/>
<gene>
    <name evidence="7" type="ORF">OBO34_22330</name>
</gene>
<dbReference type="Pfam" id="PF00589">
    <property type="entry name" value="Phage_integrase"/>
    <property type="match status" value="1"/>
</dbReference>
<keyword evidence="8" id="KW-1185">Reference proteome</keyword>
<feature type="domain" description="Core-binding (CB)" evidence="6">
    <location>
        <begin position="44"/>
        <end position="123"/>
    </location>
</feature>
<accession>A0A9J6R000</accession>
<evidence type="ECO:0000256" key="1">
    <source>
        <dbReference type="ARBA" id="ARBA00008857"/>
    </source>
</evidence>
<evidence type="ECO:0000259" key="5">
    <source>
        <dbReference type="PROSITE" id="PS51898"/>
    </source>
</evidence>
<evidence type="ECO:0000256" key="3">
    <source>
        <dbReference type="ARBA" id="ARBA00023172"/>
    </source>
</evidence>
<organism evidence="7 8">
    <name type="scientific">Hominibacterium faecale</name>
    <dbReference type="NCBI Taxonomy" id="2839743"/>
    <lineage>
        <taxon>Bacteria</taxon>
        <taxon>Bacillati</taxon>
        <taxon>Bacillota</taxon>
        <taxon>Clostridia</taxon>
        <taxon>Peptostreptococcales</taxon>
        <taxon>Anaerovoracaceae</taxon>
        <taxon>Hominibacterium</taxon>
    </lineage>
</organism>
<dbReference type="InterPro" id="IPR025269">
    <property type="entry name" value="SAM-like_dom"/>
</dbReference>
<dbReference type="PROSITE" id="PS51898">
    <property type="entry name" value="TYR_RECOMBINASE"/>
    <property type="match status" value="1"/>
</dbReference>
<dbReference type="PROSITE" id="PS51900">
    <property type="entry name" value="CB"/>
    <property type="match status" value="1"/>
</dbReference>
<dbReference type="SUPFAM" id="SSF56349">
    <property type="entry name" value="DNA breaking-rejoining enzymes"/>
    <property type="match status" value="1"/>
</dbReference>
<dbReference type="InterPro" id="IPR002104">
    <property type="entry name" value="Integrase_catalytic"/>
</dbReference>
<comment type="similarity">
    <text evidence="1">Belongs to the 'phage' integrase family.</text>
</comment>
<name>A0A9J6R000_9FIRM</name>
<dbReference type="GO" id="GO:0006310">
    <property type="term" value="P:DNA recombination"/>
    <property type="evidence" value="ECO:0007669"/>
    <property type="project" value="UniProtKB-KW"/>
</dbReference>
<protein>
    <submittedName>
        <fullName evidence="7">Site-specific integrase</fullName>
    </submittedName>
</protein>
<dbReference type="PANTHER" id="PTHR30349">
    <property type="entry name" value="PHAGE INTEGRASE-RELATED"/>
    <property type="match status" value="1"/>
</dbReference>
<comment type="caution">
    <text evidence="7">The sequence shown here is derived from an EMBL/GenBank/DDBJ whole genome shotgun (WGS) entry which is preliminary data.</text>
</comment>
<keyword evidence="2 4" id="KW-0238">DNA-binding</keyword>
<evidence type="ECO:0000313" key="7">
    <source>
        <dbReference type="EMBL" id="MCU7381056.1"/>
    </source>
</evidence>
<dbReference type="GO" id="GO:0015074">
    <property type="term" value="P:DNA integration"/>
    <property type="evidence" value="ECO:0007669"/>
    <property type="project" value="InterPro"/>
</dbReference>
<evidence type="ECO:0000259" key="6">
    <source>
        <dbReference type="PROSITE" id="PS51900"/>
    </source>
</evidence>
<dbReference type="RefSeq" id="WP_269478926.1">
    <property type="nucleotide sequence ID" value="NZ_JAOSHN010000025.1"/>
</dbReference>
<evidence type="ECO:0000256" key="2">
    <source>
        <dbReference type="ARBA" id="ARBA00023125"/>
    </source>
</evidence>
<dbReference type="CDD" id="cd01189">
    <property type="entry name" value="INT_ICEBs1_C_like"/>
    <property type="match status" value="1"/>
</dbReference>
<dbReference type="EMBL" id="JAOSHN010000025">
    <property type="protein sequence ID" value="MCU7381056.1"/>
    <property type="molecule type" value="Genomic_DNA"/>
</dbReference>
<dbReference type="PANTHER" id="PTHR30349:SF64">
    <property type="entry name" value="PROPHAGE INTEGRASE INTD-RELATED"/>
    <property type="match status" value="1"/>
</dbReference>
<dbReference type="InterPro" id="IPR044068">
    <property type="entry name" value="CB"/>
</dbReference>
<dbReference type="Gene3D" id="1.10.443.10">
    <property type="entry name" value="Intergrase catalytic core"/>
    <property type="match status" value="1"/>
</dbReference>
<evidence type="ECO:0000256" key="4">
    <source>
        <dbReference type="PROSITE-ProRule" id="PRU01248"/>
    </source>
</evidence>